<gene>
    <name evidence="2" type="ORF">ACFFRO_01805</name>
</gene>
<dbReference type="Proteomes" id="UP001589703">
    <property type="component" value="Unassembled WGS sequence"/>
</dbReference>
<feature type="compositionally biased region" description="Basic and acidic residues" evidence="1">
    <location>
        <begin position="130"/>
        <end position="158"/>
    </location>
</feature>
<name>A0ABV5V7T1_9ACTN</name>
<protein>
    <submittedName>
        <fullName evidence="2">Uncharacterized protein</fullName>
    </submittedName>
</protein>
<comment type="caution">
    <text evidence="2">The sequence shown here is derived from an EMBL/GenBank/DDBJ whole genome shotgun (WGS) entry which is preliminary data.</text>
</comment>
<proteinExistence type="predicted"/>
<reference evidence="2 3" key="1">
    <citation type="submission" date="2024-09" db="EMBL/GenBank/DDBJ databases">
        <authorList>
            <person name="Sun Q."/>
            <person name="Mori K."/>
        </authorList>
    </citation>
    <scope>NUCLEOTIDE SEQUENCE [LARGE SCALE GENOMIC DNA]</scope>
    <source>
        <strain evidence="2 3">JCM 10918</strain>
    </source>
</reference>
<dbReference type="EMBL" id="JBHMAR010000001">
    <property type="protein sequence ID" value="MFB9733894.1"/>
    <property type="molecule type" value="Genomic_DNA"/>
</dbReference>
<dbReference type="RefSeq" id="WP_247473745.1">
    <property type="nucleotide sequence ID" value="NZ_JBHMAR010000001.1"/>
</dbReference>
<evidence type="ECO:0000256" key="1">
    <source>
        <dbReference type="SAM" id="MobiDB-lite"/>
    </source>
</evidence>
<evidence type="ECO:0000313" key="3">
    <source>
        <dbReference type="Proteomes" id="UP001589703"/>
    </source>
</evidence>
<feature type="region of interest" description="Disordered" evidence="1">
    <location>
        <begin position="1"/>
        <end position="36"/>
    </location>
</feature>
<organism evidence="2 3">
    <name type="scientific">Streptomyces thermocoprophilus</name>
    <dbReference type="NCBI Taxonomy" id="78356"/>
    <lineage>
        <taxon>Bacteria</taxon>
        <taxon>Bacillati</taxon>
        <taxon>Actinomycetota</taxon>
        <taxon>Actinomycetes</taxon>
        <taxon>Kitasatosporales</taxon>
        <taxon>Streptomycetaceae</taxon>
        <taxon>Streptomyces</taxon>
    </lineage>
</organism>
<accession>A0ABV5V7T1</accession>
<sequence length="179" mass="19125">MQPVLEPVPSRGTELGAERPRRAPARILPYRPRPLAPGGGTGTDLLRIIADPATPVFLTVHAGGRRRYGYWRASDGPDGAGGCYVALPTEECDALREAGRIELGEPIADPGKTTYRVRALGPVAGGTRGRRAEPGEDRHRAAERAVDRPAERTDERAAARVQPGGVRAVDRPGVRARTA</sequence>
<feature type="region of interest" description="Disordered" evidence="1">
    <location>
        <begin position="124"/>
        <end position="179"/>
    </location>
</feature>
<keyword evidence="3" id="KW-1185">Reference proteome</keyword>
<evidence type="ECO:0000313" key="2">
    <source>
        <dbReference type="EMBL" id="MFB9733894.1"/>
    </source>
</evidence>